<proteinExistence type="predicted"/>
<accession>A0A2P2N662</accession>
<protein>
    <submittedName>
        <fullName evidence="1">Uncharacterized protein</fullName>
    </submittedName>
</protein>
<evidence type="ECO:0000313" key="1">
    <source>
        <dbReference type="EMBL" id="MBX37952.1"/>
    </source>
</evidence>
<dbReference type="EMBL" id="GGEC01057468">
    <property type="protein sequence ID" value="MBX37952.1"/>
    <property type="molecule type" value="Transcribed_RNA"/>
</dbReference>
<dbReference type="AlphaFoldDB" id="A0A2P2N662"/>
<reference evidence="1" key="1">
    <citation type="submission" date="2018-02" db="EMBL/GenBank/DDBJ databases">
        <title>Rhizophora mucronata_Transcriptome.</title>
        <authorList>
            <person name="Meera S.P."/>
            <person name="Sreeshan A."/>
            <person name="Augustine A."/>
        </authorList>
    </citation>
    <scope>NUCLEOTIDE SEQUENCE</scope>
    <source>
        <tissue evidence="1">Leaf</tissue>
    </source>
</reference>
<name>A0A2P2N662_RHIMU</name>
<sequence length="44" mass="5216">MHVLLQKHIYTTREKFHMKFTVKYKQVVGARGIGKQDTIKKVQT</sequence>
<organism evidence="1">
    <name type="scientific">Rhizophora mucronata</name>
    <name type="common">Asiatic mangrove</name>
    <dbReference type="NCBI Taxonomy" id="61149"/>
    <lineage>
        <taxon>Eukaryota</taxon>
        <taxon>Viridiplantae</taxon>
        <taxon>Streptophyta</taxon>
        <taxon>Embryophyta</taxon>
        <taxon>Tracheophyta</taxon>
        <taxon>Spermatophyta</taxon>
        <taxon>Magnoliopsida</taxon>
        <taxon>eudicotyledons</taxon>
        <taxon>Gunneridae</taxon>
        <taxon>Pentapetalae</taxon>
        <taxon>rosids</taxon>
        <taxon>fabids</taxon>
        <taxon>Malpighiales</taxon>
        <taxon>Rhizophoraceae</taxon>
        <taxon>Rhizophora</taxon>
    </lineage>
</organism>